<organism evidence="1 2">
    <name type="scientific">Echinicola jeungdonensis</name>
    <dbReference type="NCBI Taxonomy" id="709343"/>
    <lineage>
        <taxon>Bacteria</taxon>
        <taxon>Pseudomonadati</taxon>
        <taxon>Bacteroidota</taxon>
        <taxon>Cytophagia</taxon>
        <taxon>Cytophagales</taxon>
        <taxon>Cyclobacteriaceae</taxon>
        <taxon>Echinicola</taxon>
    </lineage>
</organism>
<comment type="caution">
    <text evidence="1">The sequence shown here is derived from an EMBL/GenBank/DDBJ whole genome shotgun (WGS) entry which is preliminary data.</text>
</comment>
<sequence>MDLKTIWKKYIPSYEIRNELSFQPLLNWWEKRSKESSGLYNIQLKKLLQESKGHPLLLQDKIELEDILNDPEALSFVVHSISPVSLDPSKQLFMMSLPFSMDIIHASTGFEKHFLCDNAFSNSSIGDKMKAMYFTKTFMAYKLIFKKFYDLDIDVKGSLVYEVLDTKKIKKYFFSEINTDFVDVFSEMELPDKAIILKSFSLKKGPGKIELENWKKILPIDRFIFRGFCFINLRDITPTESIYELNNALLHDNDFSSPGFLENVEDCVKSLLNCNQIKIGVAAFQKFDNKYLISDRRIANSFLIKHLCKKDCHESYGNVVEFLSTVKSPIFLNDFTPCDQAPASYQHIREIGIEEIILVPLQYGENLVGVLEICAQEKGILNNLMLKKLKPINQPLAIALQKNMKQFEFKVQQIIRNNYTAIQPSIEWKFNEVAVNKVLDQENGLTTDLQPVVFEQVYPLYAAVDIRDSSSTRLESIQKDLRQQLNMALDIIHSALKLTALPVLEKMAFKIQEMLDDIQLILVSDDESKINNFINQDLDPLFHHLREVQPSLKIDIDEYFSHLDPELGVHYDNRKAYEESLEMINIAISRQIDQAQVEAQKMFPHYFEKYKTDGVDYNIYIGQSLVNNRVFDPIYLKNLKLWQLSTLCESAFVSQSIQETLPIQLETTQLLLVHSNPLSISFRMDERKFDVEGAYNIRYEILKKRIDKALIKNTKERLTQPGTISIIYSQAKEAEEYQDYIGYLQLKGLLGTEVEQFDLEDLQGVNGLKALRVKVGKPQAIPFPPTEHIKTESQK</sequence>
<evidence type="ECO:0008006" key="3">
    <source>
        <dbReference type="Google" id="ProtNLM"/>
    </source>
</evidence>
<dbReference type="Proteomes" id="UP001589654">
    <property type="component" value="Unassembled WGS sequence"/>
</dbReference>
<name>A0ABV5J4R1_9BACT</name>
<evidence type="ECO:0000313" key="2">
    <source>
        <dbReference type="Proteomes" id="UP001589654"/>
    </source>
</evidence>
<dbReference type="EMBL" id="JBHMEW010000054">
    <property type="protein sequence ID" value="MFB9211800.1"/>
    <property type="molecule type" value="Genomic_DNA"/>
</dbReference>
<reference evidence="1 2" key="1">
    <citation type="submission" date="2024-09" db="EMBL/GenBank/DDBJ databases">
        <authorList>
            <person name="Sun Q."/>
            <person name="Mori K."/>
        </authorList>
    </citation>
    <scope>NUCLEOTIDE SEQUENCE [LARGE SCALE GENOMIC DNA]</scope>
    <source>
        <strain evidence="1 2">CECT 7682</strain>
    </source>
</reference>
<accession>A0ABV5J4R1</accession>
<evidence type="ECO:0000313" key="1">
    <source>
        <dbReference type="EMBL" id="MFB9211800.1"/>
    </source>
</evidence>
<gene>
    <name evidence="1" type="ORF">ACFFUR_08280</name>
</gene>
<dbReference type="RefSeq" id="WP_290247253.1">
    <property type="nucleotide sequence ID" value="NZ_JAUFQT010000001.1"/>
</dbReference>
<proteinExistence type="predicted"/>
<protein>
    <recommendedName>
        <fullName evidence="3">GAF domain-containing protein</fullName>
    </recommendedName>
</protein>
<keyword evidence="2" id="KW-1185">Reference proteome</keyword>